<reference evidence="1" key="1">
    <citation type="submission" date="2019-10" db="EMBL/GenBank/DDBJ databases">
        <authorList>
            <person name="Zhang R."/>
            <person name="Pan Y."/>
            <person name="Wang J."/>
            <person name="Ma R."/>
            <person name="Yu S."/>
        </authorList>
    </citation>
    <scope>NUCLEOTIDE SEQUENCE</scope>
    <source>
        <strain evidence="1">LA-IB0</strain>
        <tissue evidence="1">Leaf</tissue>
    </source>
</reference>
<name>A0AAV6X7I3_9LAMI</name>
<proteinExistence type="predicted"/>
<evidence type="ECO:0000313" key="1">
    <source>
        <dbReference type="EMBL" id="KAG8377495.1"/>
    </source>
</evidence>
<organism evidence="1 2">
    <name type="scientific">Buddleja alternifolia</name>
    <dbReference type="NCBI Taxonomy" id="168488"/>
    <lineage>
        <taxon>Eukaryota</taxon>
        <taxon>Viridiplantae</taxon>
        <taxon>Streptophyta</taxon>
        <taxon>Embryophyta</taxon>
        <taxon>Tracheophyta</taxon>
        <taxon>Spermatophyta</taxon>
        <taxon>Magnoliopsida</taxon>
        <taxon>eudicotyledons</taxon>
        <taxon>Gunneridae</taxon>
        <taxon>Pentapetalae</taxon>
        <taxon>asterids</taxon>
        <taxon>lamiids</taxon>
        <taxon>Lamiales</taxon>
        <taxon>Scrophulariaceae</taxon>
        <taxon>Buddlejeae</taxon>
        <taxon>Buddleja</taxon>
    </lineage>
</organism>
<protein>
    <submittedName>
        <fullName evidence="1">Uncharacterized protein</fullName>
    </submittedName>
</protein>
<evidence type="ECO:0000313" key="2">
    <source>
        <dbReference type="Proteomes" id="UP000826271"/>
    </source>
</evidence>
<keyword evidence="2" id="KW-1185">Reference proteome</keyword>
<dbReference type="EMBL" id="WHWC01000008">
    <property type="protein sequence ID" value="KAG8377495.1"/>
    <property type="molecule type" value="Genomic_DNA"/>
</dbReference>
<gene>
    <name evidence="1" type="ORF">BUALT_Bualt08G0038800</name>
</gene>
<dbReference type="Proteomes" id="UP000826271">
    <property type="component" value="Unassembled WGS sequence"/>
</dbReference>
<sequence length="69" mass="7692">MLTSFQALLVSGSAVENNETMAVGNNRKISAASKHQEKQLEAQRVKHAFDALFSSKRRVPNESDPLHNR</sequence>
<dbReference type="AlphaFoldDB" id="A0AAV6X7I3"/>
<comment type="caution">
    <text evidence="1">The sequence shown here is derived from an EMBL/GenBank/DDBJ whole genome shotgun (WGS) entry which is preliminary data.</text>
</comment>
<accession>A0AAV6X7I3</accession>